<name>A0A7Y9IVH6_9BURK</name>
<dbReference type="RefSeq" id="WP_179587604.1">
    <property type="nucleotide sequence ID" value="NZ_JACBYR010000001.1"/>
</dbReference>
<feature type="compositionally biased region" description="Low complexity" evidence="1">
    <location>
        <begin position="268"/>
        <end position="282"/>
    </location>
</feature>
<sequence length="313" mass="32268">MTVTRPGIHSGFATLDAALPDGGWPAAGVTQILIPRNGAGELRLLAPCLRQLTQTGRTVALLVPAYLSYAPTLIQYGIDLNHVRIVRSASPLEGMASIEADLQDAIFGAVVVWMPPLAAADANVIRTLQLAGRLSRCPVFLFSAGQSHDQLPASAVSAAPLQLQVKSPIGDTVHLQRIDPARPHAHPVISLSLPAPQVRLRTRQTPPASGIAKALLANQKAARPVPEVRGSLRTSLIHIAANLAASAASAAAAAAASTASLAAAEPLAQAAGSGSGSGSASAPNRSPWPFKQRRRTPDTPAVPGKPGVGRLMN</sequence>
<dbReference type="EMBL" id="JACBYR010000001">
    <property type="protein sequence ID" value="NYE83840.1"/>
    <property type="molecule type" value="Genomic_DNA"/>
</dbReference>
<protein>
    <submittedName>
        <fullName evidence="2">Protein ImuA</fullName>
    </submittedName>
</protein>
<dbReference type="Gene3D" id="3.40.50.300">
    <property type="entry name" value="P-loop containing nucleotide triphosphate hydrolases"/>
    <property type="match status" value="1"/>
</dbReference>
<evidence type="ECO:0000313" key="2">
    <source>
        <dbReference type="EMBL" id="NYE83840.1"/>
    </source>
</evidence>
<proteinExistence type="predicted"/>
<dbReference type="InterPro" id="IPR027417">
    <property type="entry name" value="P-loop_NTPase"/>
</dbReference>
<feature type="region of interest" description="Disordered" evidence="1">
    <location>
        <begin position="268"/>
        <end position="313"/>
    </location>
</feature>
<comment type="caution">
    <text evidence="2">The sequence shown here is derived from an EMBL/GenBank/DDBJ whole genome shotgun (WGS) entry which is preliminary data.</text>
</comment>
<evidence type="ECO:0000256" key="1">
    <source>
        <dbReference type="SAM" id="MobiDB-lite"/>
    </source>
</evidence>
<dbReference type="AlphaFoldDB" id="A0A7Y9IVH6"/>
<keyword evidence="3" id="KW-1185">Reference proteome</keyword>
<accession>A0A7Y9IVH6</accession>
<organism evidence="2 3">
    <name type="scientific">Pigmentiphaga litoralis</name>
    <dbReference type="NCBI Taxonomy" id="516702"/>
    <lineage>
        <taxon>Bacteria</taxon>
        <taxon>Pseudomonadati</taxon>
        <taxon>Pseudomonadota</taxon>
        <taxon>Betaproteobacteria</taxon>
        <taxon>Burkholderiales</taxon>
        <taxon>Alcaligenaceae</taxon>
        <taxon>Pigmentiphaga</taxon>
    </lineage>
</organism>
<gene>
    <name evidence="2" type="ORF">FHW18_003111</name>
</gene>
<dbReference type="SUPFAM" id="SSF52540">
    <property type="entry name" value="P-loop containing nucleoside triphosphate hydrolases"/>
    <property type="match status" value="1"/>
</dbReference>
<dbReference type="Proteomes" id="UP000542125">
    <property type="component" value="Unassembled WGS sequence"/>
</dbReference>
<reference evidence="2 3" key="1">
    <citation type="submission" date="2020-07" db="EMBL/GenBank/DDBJ databases">
        <title>Genomic Encyclopedia of Type Strains, Phase IV (KMG-V): Genome sequencing to study the core and pangenomes of soil and plant-associated prokaryotes.</title>
        <authorList>
            <person name="Whitman W."/>
        </authorList>
    </citation>
    <scope>NUCLEOTIDE SEQUENCE [LARGE SCALE GENOMIC DNA]</scope>
    <source>
        <strain evidence="2 3">SAS40</strain>
    </source>
</reference>
<evidence type="ECO:0000313" key="3">
    <source>
        <dbReference type="Proteomes" id="UP000542125"/>
    </source>
</evidence>